<protein>
    <submittedName>
        <fullName evidence="3">DUF1311 domain-containing protein</fullName>
    </submittedName>
</protein>
<dbReference type="Gene3D" id="1.20.1270.180">
    <property type="match status" value="1"/>
</dbReference>
<accession>A0A344PM88</accession>
<evidence type="ECO:0000256" key="1">
    <source>
        <dbReference type="SAM" id="SignalP"/>
    </source>
</evidence>
<dbReference type="KEGG" id="pars:DRW48_13110"/>
<dbReference type="Proteomes" id="UP000252023">
    <property type="component" value="Chromosome"/>
</dbReference>
<reference evidence="4" key="1">
    <citation type="submission" date="2018-07" db="EMBL/GenBank/DDBJ databases">
        <title>Genome sequencing of Paracoccus sp. SC2-6.</title>
        <authorList>
            <person name="Heo J."/>
            <person name="Kim S.-J."/>
            <person name="Kwon S.-W."/>
        </authorList>
    </citation>
    <scope>NUCLEOTIDE SEQUENCE [LARGE SCALE GENOMIC DNA]</scope>
    <source>
        <strain evidence="4">SC2-6</strain>
    </source>
</reference>
<sequence length="184" mass="18494">MMRSAAGLFAGLAVAALTVMPLAAQQAAAPAPGQADAAPFDATITEACLSGRSDPSSRSGCIGIAAAHCLAASGEINDAPVYVRCYDAEAADWQARLTDVLGRLSSSGAASDTAEAAGPGSGRRAALEVAEAAWANWRDAECAFARRLAQGGGGEALAGASCVMRLTAERALMLEQTAQQQVGP</sequence>
<dbReference type="EMBL" id="CP030918">
    <property type="protein sequence ID" value="AXC50493.1"/>
    <property type="molecule type" value="Genomic_DNA"/>
</dbReference>
<evidence type="ECO:0000259" key="2">
    <source>
        <dbReference type="Pfam" id="PF07007"/>
    </source>
</evidence>
<dbReference type="RefSeq" id="WP_114076810.1">
    <property type="nucleotide sequence ID" value="NZ_CP030918.1"/>
</dbReference>
<feature type="signal peptide" evidence="1">
    <location>
        <begin position="1"/>
        <end position="23"/>
    </location>
</feature>
<dbReference type="Pfam" id="PF07007">
    <property type="entry name" value="LprI"/>
    <property type="match status" value="1"/>
</dbReference>
<feature type="domain" description="Lysozyme inhibitor LprI-like N-terminal" evidence="2">
    <location>
        <begin position="81"/>
        <end position="172"/>
    </location>
</feature>
<name>A0A344PM88_9RHOB</name>
<dbReference type="OrthoDB" id="7340239at2"/>
<proteinExistence type="predicted"/>
<organism evidence="3 4">
    <name type="scientific">Paracoccus suum</name>
    <dbReference type="NCBI Taxonomy" id="2259340"/>
    <lineage>
        <taxon>Bacteria</taxon>
        <taxon>Pseudomonadati</taxon>
        <taxon>Pseudomonadota</taxon>
        <taxon>Alphaproteobacteria</taxon>
        <taxon>Rhodobacterales</taxon>
        <taxon>Paracoccaceae</taxon>
        <taxon>Paracoccus</taxon>
    </lineage>
</organism>
<evidence type="ECO:0000313" key="4">
    <source>
        <dbReference type="Proteomes" id="UP000252023"/>
    </source>
</evidence>
<keyword evidence="1" id="KW-0732">Signal</keyword>
<dbReference type="AlphaFoldDB" id="A0A344PM88"/>
<feature type="chain" id="PRO_5016732449" evidence="1">
    <location>
        <begin position="24"/>
        <end position="184"/>
    </location>
</feature>
<evidence type="ECO:0000313" key="3">
    <source>
        <dbReference type="EMBL" id="AXC50493.1"/>
    </source>
</evidence>
<gene>
    <name evidence="3" type="ORF">DRW48_13110</name>
</gene>
<keyword evidence="4" id="KW-1185">Reference proteome</keyword>
<dbReference type="InterPro" id="IPR009739">
    <property type="entry name" value="LprI-like_N"/>
</dbReference>